<dbReference type="Gene3D" id="3.30.70.1070">
    <property type="entry name" value="Sporulation related repeat"/>
    <property type="match status" value="1"/>
</dbReference>
<evidence type="ECO:0000313" key="4">
    <source>
        <dbReference type="EMBL" id="TQN07957.1"/>
    </source>
</evidence>
<feature type="transmembrane region" description="Helical" evidence="2">
    <location>
        <begin position="65"/>
        <end position="83"/>
    </location>
</feature>
<keyword evidence="2" id="KW-1133">Transmembrane helix</keyword>
<evidence type="ECO:0000313" key="5">
    <source>
        <dbReference type="Proteomes" id="UP000316993"/>
    </source>
</evidence>
<comment type="caution">
    <text evidence="4">The sequence shown here is derived from an EMBL/GenBank/DDBJ whole genome shotgun (WGS) entry which is preliminary data.</text>
</comment>
<accession>A0A543LKR6</accession>
<name>A0A543LKR6_9BURK</name>
<dbReference type="Pfam" id="PF05036">
    <property type="entry name" value="SPOR"/>
    <property type="match status" value="1"/>
</dbReference>
<feature type="domain" description="SPOR" evidence="3">
    <location>
        <begin position="347"/>
        <end position="425"/>
    </location>
</feature>
<keyword evidence="2" id="KW-0472">Membrane</keyword>
<dbReference type="PROSITE" id="PS51724">
    <property type="entry name" value="SPOR"/>
    <property type="match status" value="1"/>
</dbReference>
<feature type="transmembrane region" description="Helical" evidence="2">
    <location>
        <begin position="95"/>
        <end position="117"/>
    </location>
</feature>
<dbReference type="InterPro" id="IPR036680">
    <property type="entry name" value="SPOR-like_sf"/>
</dbReference>
<protein>
    <submittedName>
        <fullName evidence="4">Uncharacterized protein DUF2628</fullName>
    </submittedName>
</protein>
<feature type="transmembrane region" description="Helical" evidence="2">
    <location>
        <begin position="152"/>
        <end position="173"/>
    </location>
</feature>
<feature type="compositionally biased region" description="Polar residues" evidence="1">
    <location>
        <begin position="270"/>
        <end position="280"/>
    </location>
</feature>
<feature type="compositionally biased region" description="Low complexity" evidence="1">
    <location>
        <begin position="301"/>
        <end position="339"/>
    </location>
</feature>
<organism evidence="4 5">
    <name type="scientific">Acidovorax temperans</name>
    <dbReference type="NCBI Taxonomy" id="80878"/>
    <lineage>
        <taxon>Bacteria</taxon>
        <taxon>Pseudomonadati</taxon>
        <taxon>Pseudomonadota</taxon>
        <taxon>Betaproteobacteria</taxon>
        <taxon>Burkholderiales</taxon>
        <taxon>Comamonadaceae</taxon>
        <taxon>Acidovorax</taxon>
    </lineage>
</organism>
<feature type="region of interest" description="Disordered" evidence="1">
    <location>
        <begin position="246"/>
        <end position="340"/>
    </location>
</feature>
<dbReference type="EMBL" id="VFPV01000001">
    <property type="protein sequence ID" value="TQN07957.1"/>
    <property type="molecule type" value="Genomic_DNA"/>
</dbReference>
<dbReference type="GO" id="GO:0042834">
    <property type="term" value="F:peptidoglycan binding"/>
    <property type="evidence" value="ECO:0007669"/>
    <property type="project" value="InterPro"/>
</dbReference>
<gene>
    <name evidence="4" type="ORF">BDD18_1112</name>
</gene>
<evidence type="ECO:0000256" key="2">
    <source>
        <dbReference type="SAM" id="Phobius"/>
    </source>
</evidence>
<sequence>MTLESPSDKAITSLYRAALGPVNTERYMPVFARLDAVGRTLTSWHWSACFFTLGWMVFRRLWGAALVYVAAAEGVALLVFGVGRPLLQWPQAVEWGVVGAFAVVGSVIPGLYAHAILHADIRKRVTSALAASANIPQACDLLAAQAVSRKRLHGVIGGHALIVAAALLAYVLFPQGLFDTPAAQPAAAVQQPASRSASWNQPEPTLATASRTAVTASVAASPVSAQAPRPEPDAGIAALAASAPLPATAPSSSASAPAAPPAPTEPASQAIATNTQSPDTPRSAKPTAANNEKTKAPPPASKASAPAKAYAPAPAASKTASATKSAEPARPKPTAAAKAPAEDLATVGSAPGFYINVGLFADESNARKAQSRLLNEGLPAFRQTLDGAKGTRVRVRVGPYASRSEAEAGAATVKALGLEAVVFRK</sequence>
<reference evidence="4 5" key="1">
    <citation type="submission" date="2019-06" db="EMBL/GenBank/DDBJ databases">
        <title>Genomic Encyclopedia of Archaeal and Bacterial Type Strains, Phase II (KMG-II): from individual species to whole genera.</title>
        <authorList>
            <person name="Goeker M."/>
        </authorList>
    </citation>
    <scope>NUCLEOTIDE SEQUENCE [LARGE SCALE GENOMIC DNA]</scope>
    <source>
        <strain evidence="4 5">DSM 7270</strain>
    </source>
</reference>
<feature type="compositionally biased region" description="Low complexity" evidence="1">
    <location>
        <begin position="246"/>
        <end position="257"/>
    </location>
</feature>
<evidence type="ECO:0000256" key="1">
    <source>
        <dbReference type="SAM" id="MobiDB-lite"/>
    </source>
</evidence>
<evidence type="ECO:0000259" key="3">
    <source>
        <dbReference type="PROSITE" id="PS51724"/>
    </source>
</evidence>
<keyword evidence="2" id="KW-0812">Transmembrane</keyword>
<dbReference type="AlphaFoldDB" id="A0A543LKR6"/>
<dbReference type="SUPFAM" id="SSF110997">
    <property type="entry name" value="Sporulation related repeat"/>
    <property type="match status" value="1"/>
</dbReference>
<feature type="region of interest" description="Disordered" evidence="1">
    <location>
        <begin position="193"/>
        <end position="213"/>
    </location>
</feature>
<dbReference type="InterPro" id="IPR007730">
    <property type="entry name" value="SPOR-like_dom"/>
</dbReference>
<dbReference type="Proteomes" id="UP000316993">
    <property type="component" value="Unassembled WGS sequence"/>
</dbReference>
<proteinExistence type="predicted"/>